<dbReference type="Pfam" id="PF13855">
    <property type="entry name" value="LRR_8"/>
    <property type="match status" value="1"/>
</dbReference>
<gene>
    <name evidence="3" type="ORF">BSL78_05819</name>
</gene>
<keyword evidence="3" id="KW-0645">Protease</keyword>
<keyword evidence="3" id="KW-0121">Carboxypeptidase</keyword>
<dbReference type="InterPro" id="IPR003591">
    <property type="entry name" value="Leu-rich_rpt_typical-subtyp"/>
</dbReference>
<proteinExistence type="predicted"/>
<dbReference type="OrthoDB" id="676979at2759"/>
<keyword evidence="1" id="KW-0433">Leucine-rich repeat</keyword>
<evidence type="ECO:0000313" key="3">
    <source>
        <dbReference type="EMBL" id="PIK57249.1"/>
    </source>
</evidence>
<protein>
    <submittedName>
        <fullName evidence="3">Putative carboxypeptidase N subunit 2-like</fullName>
    </submittedName>
</protein>
<dbReference type="STRING" id="307972.A0A2G8LAF8"/>
<evidence type="ECO:0000256" key="2">
    <source>
        <dbReference type="ARBA" id="ARBA00022737"/>
    </source>
</evidence>
<keyword evidence="3" id="KW-0378">Hydrolase</keyword>
<organism evidence="3 4">
    <name type="scientific">Stichopus japonicus</name>
    <name type="common">Sea cucumber</name>
    <dbReference type="NCBI Taxonomy" id="307972"/>
    <lineage>
        <taxon>Eukaryota</taxon>
        <taxon>Metazoa</taxon>
        <taxon>Echinodermata</taxon>
        <taxon>Eleutherozoa</taxon>
        <taxon>Echinozoa</taxon>
        <taxon>Holothuroidea</taxon>
        <taxon>Aspidochirotacea</taxon>
        <taxon>Aspidochirotida</taxon>
        <taxon>Stichopodidae</taxon>
        <taxon>Apostichopus</taxon>
    </lineage>
</organism>
<keyword evidence="2" id="KW-0677">Repeat</keyword>
<dbReference type="Proteomes" id="UP000230750">
    <property type="component" value="Unassembled WGS sequence"/>
</dbReference>
<dbReference type="GO" id="GO:0004180">
    <property type="term" value="F:carboxypeptidase activity"/>
    <property type="evidence" value="ECO:0007669"/>
    <property type="project" value="UniProtKB-KW"/>
</dbReference>
<dbReference type="Gene3D" id="3.80.10.10">
    <property type="entry name" value="Ribonuclease Inhibitor"/>
    <property type="match status" value="1"/>
</dbReference>
<dbReference type="InterPro" id="IPR001611">
    <property type="entry name" value="Leu-rich_rpt"/>
</dbReference>
<dbReference type="AlphaFoldDB" id="A0A2G8LAF8"/>
<dbReference type="InterPro" id="IPR032675">
    <property type="entry name" value="LRR_dom_sf"/>
</dbReference>
<dbReference type="PANTHER" id="PTHR45712">
    <property type="entry name" value="AGAP008170-PA"/>
    <property type="match status" value="1"/>
</dbReference>
<dbReference type="SMART" id="SM00369">
    <property type="entry name" value="LRR_TYP"/>
    <property type="match status" value="4"/>
</dbReference>
<accession>A0A2G8LAF8</accession>
<evidence type="ECO:0000313" key="4">
    <source>
        <dbReference type="Proteomes" id="UP000230750"/>
    </source>
</evidence>
<evidence type="ECO:0000256" key="1">
    <source>
        <dbReference type="ARBA" id="ARBA00022614"/>
    </source>
</evidence>
<sequence length="189" mass="21412">MVSLFYVSTVRAIICPSSCRCDRRERSVACSGYNYLGLPKMNVPPAVRTFSLTNQSILYFDDTWSDLGLDLREIKLINCQVSNMSANALRGFGRLRILHLNFNSLSEVPYCISNSSSIRDLRMSDNEIDSLSVDTFQSLSELRILELAYNWISELPDEIFWNLSELRVIDLSNNMIGTSPDGHLSIKLS</sequence>
<comment type="caution">
    <text evidence="3">The sequence shown here is derived from an EMBL/GenBank/DDBJ whole genome shotgun (WGS) entry which is preliminary data.</text>
</comment>
<dbReference type="SUPFAM" id="SSF52058">
    <property type="entry name" value="L domain-like"/>
    <property type="match status" value="1"/>
</dbReference>
<reference evidence="3 4" key="1">
    <citation type="journal article" date="2017" name="PLoS Biol.">
        <title>The sea cucumber genome provides insights into morphological evolution and visceral regeneration.</title>
        <authorList>
            <person name="Zhang X."/>
            <person name="Sun L."/>
            <person name="Yuan J."/>
            <person name="Sun Y."/>
            <person name="Gao Y."/>
            <person name="Zhang L."/>
            <person name="Li S."/>
            <person name="Dai H."/>
            <person name="Hamel J.F."/>
            <person name="Liu C."/>
            <person name="Yu Y."/>
            <person name="Liu S."/>
            <person name="Lin W."/>
            <person name="Guo K."/>
            <person name="Jin S."/>
            <person name="Xu P."/>
            <person name="Storey K.B."/>
            <person name="Huan P."/>
            <person name="Zhang T."/>
            <person name="Zhou Y."/>
            <person name="Zhang J."/>
            <person name="Lin C."/>
            <person name="Li X."/>
            <person name="Xing L."/>
            <person name="Huo D."/>
            <person name="Sun M."/>
            <person name="Wang L."/>
            <person name="Mercier A."/>
            <person name="Li F."/>
            <person name="Yang H."/>
            <person name="Xiang J."/>
        </authorList>
    </citation>
    <scope>NUCLEOTIDE SEQUENCE [LARGE SCALE GENOMIC DNA]</scope>
    <source>
        <strain evidence="3">Shaxun</strain>
        <tissue evidence="3">Muscle</tissue>
    </source>
</reference>
<dbReference type="PANTHER" id="PTHR45712:SF22">
    <property type="entry name" value="INSULIN-LIKE GROWTH FACTOR-BINDING PROTEIN COMPLEX ACID LABILE SUBUNIT"/>
    <property type="match status" value="1"/>
</dbReference>
<keyword evidence="4" id="KW-1185">Reference proteome</keyword>
<name>A0A2G8LAF8_STIJA</name>
<dbReference type="PROSITE" id="PS51450">
    <property type="entry name" value="LRR"/>
    <property type="match status" value="1"/>
</dbReference>
<dbReference type="InterPro" id="IPR050333">
    <property type="entry name" value="SLRP"/>
</dbReference>
<dbReference type="EMBL" id="MRZV01000148">
    <property type="protein sequence ID" value="PIK57249.1"/>
    <property type="molecule type" value="Genomic_DNA"/>
</dbReference>